<dbReference type="InterPro" id="IPR025948">
    <property type="entry name" value="HTH-like_dom"/>
</dbReference>
<proteinExistence type="predicted"/>
<dbReference type="STRING" id="391626.OAN307_c30160"/>
<name>B5J711_9RHOB</name>
<evidence type="ECO:0000259" key="1">
    <source>
        <dbReference type="PROSITE" id="PS50994"/>
    </source>
</evidence>
<protein>
    <submittedName>
        <fullName evidence="2">IS3-family transposase</fullName>
    </submittedName>
</protein>
<gene>
    <name evidence="2" type="ORF">OAN307_c30160</name>
    <name evidence="3" type="ORF">OAN307_c30510</name>
</gene>
<feature type="domain" description="Integrase catalytic" evidence="1">
    <location>
        <begin position="109"/>
        <end position="269"/>
    </location>
</feature>
<dbReference type="HOGENOM" id="CLU_027402_4_1_5"/>
<dbReference type="Pfam" id="PF13276">
    <property type="entry name" value="HTH_21"/>
    <property type="match status" value="1"/>
</dbReference>
<dbReference type="Proteomes" id="UP000005307">
    <property type="component" value="Chromosome"/>
</dbReference>
<dbReference type="KEGG" id="oat:OAN307_c30160"/>
<dbReference type="Pfam" id="PF13333">
    <property type="entry name" value="rve_2"/>
    <property type="match status" value="1"/>
</dbReference>
<dbReference type="InterPro" id="IPR048020">
    <property type="entry name" value="Transpos_IS3"/>
</dbReference>
<dbReference type="eggNOG" id="COG2801">
    <property type="taxonomic scope" value="Bacteria"/>
</dbReference>
<dbReference type="EMBL" id="CP003740">
    <property type="protein sequence ID" value="AGI68564.1"/>
    <property type="molecule type" value="Genomic_DNA"/>
</dbReference>
<dbReference type="NCBIfam" id="NF033516">
    <property type="entry name" value="transpos_IS3"/>
    <property type="match status" value="1"/>
</dbReference>
<dbReference type="AlphaFoldDB" id="B5J711"/>
<evidence type="ECO:0000313" key="3">
    <source>
        <dbReference type="EMBL" id="AGI68594.1"/>
    </source>
</evidence>
<dbReference type="GO" id="GO:0003676">
    <property type="term" value="F:nucleic acid binding"/>
    <property type="evidence" value="ECO:0007669"/>
    <property type="project" value="InterPro"/>
</dbReference>
<sequence length="276" mass="32809">MVSKDHKLSVRRQCKLLTLTRSHLYYEPKGESAENLRFMEIIDKQFLETPWYGSRQMARYMKRNNHKCGRHRMRRLMRLMRLVPIYQEPNTSKKHPRHKIWPYFLRKVMIDRPNQVWCADITYIPMRRGFLYLVAIMDWYSRKVLAWRLSNSMDADFCVEALKEARAKHGKPEIFNTDQGSQFTSGAWVDVLTDAKIKISMDGKGAWRDNRMIERLWRSLKYECVYLNAFETGSEMRTGIGKWLTYYNSERPHSTHGILTPDEAYASKTEPIRLAA</sequence>
<accession>B5J711</accession>
<organism evidence="2 4">
    <name type="scientific">Octadecabacter antarcticus 307</name>
    <dbReference type="NCBI Taxonomy" id="391626"/>
    <lineage>
        <taxon>Bacteria</taxon>
        <taxon>Pseudomonadati</taxon>
        <taxon>Pseudomonadota</taxon>
        <taxon>Alphaproteobacteria</taxon>
        <taxon>Rhodobacterales</taxon>
        <taxon>Roseobacteraceae</taxon>
        <taxon>Octadecabacter</taxon>
    </lineage>
</organism>
<dbReference type="Pfam" id="PF00665">
    <property type="entry name" value="rve"/>
    <property type="match status" value="1"/>
</dbReference>
<dbReference type="Gene3D" id="3.30.420.10">
    <property type="entry name" value="Ribonuclease H-like superfamily/Ribonuclease H"/>
    <property type="match status" value="1"/>
</dbReference>
<dbReference type="SUPFAM" id="SSF53098">
    <property type="entry name" value="Ribonuclease H-like"/>
    <property type="match status" value="1"/>
</dbReference>
<dbReference type="InterPro" id="IPR012337">
    <property type="entry name" value="RNaseH-like_sf"/>
</dbReference>
<dbReference type="PROSITE" id="PS50994">
    <property type="entry name" value="INTEGRASE"/>
    <property type="match status" value="1"/>
</dbReference>
<reference evidence="2 4" key="1">
    <citation type="journal article" date="2013" name="PLoS ONE">
        <title>Poles Apart: Arctic and Antarctic Octadecabacter strains Share High Genome Plasticity and a New Type of Xanthorhodopsin.</title>
        <authorList>
            <person name="Vollmers J."/>
            <person name="Voget S."/>
            <person name="Dietrich S."/>
            <person name="Gollnow K."/>
            <person name="Smits M."/>
            <person name="Meyer K."/>
            <person name="Brinkhoff T."/>
            <person name="Simon M."/>
            <person name="Daniel R."/>
        </authorList>
    </citation>
    <scope>NUCLEOTIDE SEQUENCE [LARGE SCALE GENOMIC DNA]</scope>
    <source>
        <strain evidence="2 4">307</strain>
    </source>
</reference>
<dbReference type="PANTHER" id="PTHR46889">
    <property type="entry name" value="TRANSPOSASE INSF FOR INSERTION SEQUENCE IS3B-RELATED"/>
    <property type="match status" value="1"/>
</dbReference>
<dbReference type="InterPro" id="IPR050900">
    <property type="entry name" value="Transposase_IS3/IS150/IS904"/>
</dbReference>
<dbReference type="InterPro" id="IPR001584">
    <property type="entry name" value="Integrase_cat-core"/>
</dbReference>
<dbReference type="EMBL" id="CP003740">
    <property type="protein sequence ID" value="AGI68594.1"/>
    <property type="molecule type" value="Genomic_DNA"/>
</dbReference>
<keyword evidence="4" id="KW-1185">Reference proteome</keyword>
<dbReference type="InterPro" id="IPR036397">
    <property type="entry name" value="RNaseH_sf"/>
</dbReference>
<dbReference type="KEGG" id="oat:OAN307_c30510"/>
<evidence type="ECO:0000313" key="2">
    <source>
        <dbReference type="EMBL" id="AGI68564.1"/>
    </source>
</evidence>
<dbReference type="GO" id="GO:0015074">
    <property type="term" value="P:DNA integration"/>
    <property type="evidence" value="ECO:0007669"/>
    <property type="project" value="InterPro"/>
</dbReference>
<evidence type="ECO:0000313" key="4">
    <source>
        <dbReference type="Proteomes" id="UP000005307"/>
    </source>
</evidence>
<dbReference type="PANTHER" id="PTHR46889:SF4">
    <property type="entry name" value="TRANSPOSASE INSO FOR INSERTION SEQUENCE ELEMENT IS911B-RELATED"/>
    <property type="match status" value="1"/>
</dbReference>